<keyword evidence="6" id="KW-0560">Oxidoreductase</keyword>
<accession>A0A6B0CNJ0</accession>
<evidence type="ECO:0000256" key="6">
    <source>
        <dbReference type="ARBA" id="ARBA00023002"/>
    </source>
</evidence>
<keyword evidence="7" id="KW-0311">Gluconate utilization</keyword>
<dbReference type="InterPro" id="IPR006183">
    <property type="entry name" value="Pgluconate_DH"/>
</dbReference>
<evidence type="ECO:0000259" key="10">
    <source>
        <dbReference type="Pfam" id="PF00393"/>
    </source>
</evidence>
<dbReference type="EMBL" id="WPVZ01000596">
    <property type="protein sequence ID" value="MVL46050.1"/>
    <property type="molecule type" value="Genomic_DNA"/>
</dbReference>
<evidence type="ECO:0000256" key="1">
    <source>
        <dbReference type="ARBA" id="ARBA00002526"/>
    </source>
</evidence>
<name>A0A6B0CNJ0_STAAU</name>
<dbReference type="Proteomes" id="UP000434412">
    <property type="component" value="Unassembled WGS sequence"/>
</dbReference>
<evidence type="ECO:0000256" key="4">
    <source>
        <dbReference type="ARBA" id="ARBA00013011"/>
    </source>
</evidence>
<feature type="non-terminal residue" evidence="12">
    <location>
        <position position="1"/>
    </location>
</feature>
<evidence type="ECO:0000256" key="7">
    <source>
        <dbReference type="ARBA" id="ARBA00023064"/>
    </source>
</evidence>
<comment type="caution">
    <text evidence="12">The sequence shown here is derived from an EMBL/GenBank/DDBJ whole genome shotgun (WGS) entry which is preliminary data.</text>
</comment>
<evidence type="ECO:0000256" key="9">
    <source>
        <dbReference type="ARBA" id="ARBA00048640"/>
    </source>
</evidence>
<evidence type="ECO:0000256" key="2">
    <source>
        <dbReference type="ARBA" id="ARBA00004874"/>
    </source>
</evidence>
<evidence type="ECO:0000313" key="13">
    <source>
        <dbReference type="Proteomes" id="UP000433366"/>
    </source>
</evidence>
<proteinExistence type="inferred from homology"/>
<reference evidence="13 14" key="1">
    <citation type="submission" date="2019-11" db="EMBL/GenBank/DDBJ databases">
        <title>Implementation of targeted gown and glove precautions to prevent Staphylococcus aureus acquisition in community-based nursing homes.</title>
        <authorList>
            <person name="Stine O.C."/>
        </authorList>
    </citation>
    <scope>NUCLEOTIDE SEQUENCE [LARGE SCALE GENOMIC DNA]</scope>
    <source>
        <strain evidence="12 14">S_2023.LVRQ.AN</strain>
        <strain evidence="11 13">S_4031.LGMP.AI</strain>
    </source>
</reference>
<evidence type="ECO:0000313" key="11">
    <source>
        <dbReference type="EMBL" id="MVI56057.1"/>
    </source>
</evidence>
<protein>
    <recommendedName>
        <fullName evidence="5">6-phosphogluconate dehydrogenase, decarboxylating</fullName>
        <ecNumber evidence="4">1.1.1.44</ecNumber>
    </recommendedName>
</protein>
<gene>
    <name evidence="11" type="ORF">GO793_09360</name>
    <name evidence="12" type="ORF">GO941_11200</name>
</gene>
<dbReference type="PANTHER" id="PTHR11811">
    <property type="entry name" value="6-PHOSPHOGLUCONATE DEHYDROGENASE"/>
    <property type="match status" value="1"/>
</dbReference>
<evidence type="ECO:0000313" key="14">
    <source>
        <dbReference type="Proteomes" id="UP000434412"/>
    </source>
</evidence>
<dbReference type="Gene3D" id="1.20.5.320">
    <property type="entry name" value="6-Phosphogluconate Dehydrogenase, domain 3"/>
    <property type="match status" value="1"/>
</dbReference>
<dbReference type="Proteomes" id="UP000433366">
    <property type="component" value="Unassembled WGS sequence"/>
</dbReference>
<dbReference type="GO" id="GO:0006098">
    <property type="term" value="P:pentose-phosphate shunt"/>
    <property type="evidence" value="ECO:0007669"/>
    <property type="project" value="UniProtKB-KW"/>
</dbReference>
<dbReference type="FunFam" id="1.20.5.320:FF:000001">
    <property type="entry name" value="6-phosphogluconate dehydrogenase, decarboxylating"/>
    <property type="match status" value="1"/>
</dbReference>
<dbReference type="Pfam" id="PF00393">
    <property type="entry name" value="6PGD"/>
    <property type="match status" value="1"/>
</dbReference>
<organism evidence="12 14">
    <name type="scientific">Staphylococcus aureus</name>
    <dbReference type="NCBI Taxonomy" id="1280"/>
    <lineage>
        <taxon>Bacteria</taxon>
        <taxon>Bacillati</taxon>
        <taxon>Bacillota</taxon>
        <taxon>Bacilli</taxon>
        <taxon>Bacillales</taxon>
        <taxon>Staphylococcaceae</taxon>
        <taxon>Staphylococcus</taxon>
    </lineage>
</organism>
<dbReference type="GO" id="GO:0019521">
    <property type="term" value="P:D-gluconate metabolic process"/>
    <property type="evidence" value="ECO:0007669"/>
    <property type="project" value="UniProtKB-KW"/>
</dbReference>
<evidence type="ECO:0000256" key="3">
    <source>
        <dbReference type="ARBA" id="ARBA00008419"/>
    </source>
</evidence>
<feature type="domain" description="6-phosphogluconate dehydrogenase C-terminal" evidence="10">
    <location>
        <begin position="1"/>
        <end position="42"/>
    </location>
</feature>
<comment type="similarity">
    <text evidence="3">Belongs to the 6-phosphogluconate dehydrogenase family.</text>
</comment>
<comment type="catalytic activity">
    <reaction evidence="9">
        <text>6-phospho-D-gluconate + NADP(+) = D-ribulose 5-phosphate + CO2 + NADPH</text>
        <dbReference type="Rhea" id="RHEA:10116"/>
        <dbReference type="ChEBI" id="CHEBI:16526"/>
        <dbReference type="ChEBI" id="CHEBI:57783"/>
        <dbReference type="ChEBI" id="CHEBI:58121"/>
        <dbReference type="ChEBI" id="CHEBI:58349"/>
        <dbReference type="ChEBI" id="CHEBI:58759"/>
        <dbReference type="EC" id="1.1.1.44"/>
    </reaction>
</comment>
<dbReference type="SUPFAM" id="SSF48179">
    <property type="entry name" value="6-phosphogluconate dehydrogenase C-terminal domain-like"/>
    <property type="match status" value="1"/>
</dbReference>
<dbReference type="InterPro" id="IPR008927">
    <property type="entry name" value="6-PGluconate_DH-like_C_sf"/>
</dbReference>
<evidence type="ECO:0000256" key="5">
    <source>
        <dbReference type="ARBA" id="ARBA00018193"/>
    </source>
</evidence>
<dbReference type="AlphaFoldDB" id="A0A6B0CNJ0"/>
<dbReference type="EMBL" id="WPRH01000524">
    <property type="protein sequence ID" value="MVI56057.1"/>
    <property type="molecule type" value="Genomic_DNA"/>
</dbReference>
<sequence length="45" mass="5424">INYYDSYRAADLPANLIQAQRDYFGAHTYERKDKEGVFHTQWIEE</sequence>
<dbReference type="GO" id="GO:0004616">
    <property type="term" value="F:phosphogluconate dehydrogenase (decarboxylating) activity"/>
    <property type="evidence" value="ECO:0007669"/>
    <property type="project" value="UniProtKB-EC"/>
</dbReference>
<keyword evidence="8" id="KW-0570">Pentose shunt</keyword>
<comment type="pathway">
    <text evidence="2">Carbohydrate degradation; pentose phosphate pathway; D-ribulose 5-phosphate from D-glucose 6-phosphate (oxidative stage): step 3/3.</text>
</comment>
<dbReference type="InterPro" id="IPR006114">
    <property type="entry name" value="6PGDH_C"/>
</dbReference>
<evidence type="ECO:0000313" key="12">
    <source>
        <dbReference type="EMBL" id="MVL46050.1"/>
    </source>
</evidence>
<comment type="function">
    <text evidence="1">Catalyzes the oxidative decarboxylation of 6-phosphogluconate to ribulose 5-phosphate and CO(2), with concomitant reduction of NADP to NADPH.</text>
</comment>
<evidence type="ECO:0000256" key="8">
    <source>
        <dbReference type="ARBA" id="ARBA00023126"/>
    </source>
</evidence>
<dbReference type="EC" id="1.1.1.44" evidence="4"/>